<keyword evidence="5 6" id="KW-0012">Acyltransferase</keyword>
<dbReference type="InterPro" id="IPR023213">
    <property type="entry name" value="CAT-like_dom_sf"/>
</dbReference>
<evidence type="ECO:0000256" key="2">
    <source>
        <dbReference type="ARBA" id="ARBA00007317"/>
    </source>
</evidence>
<keyword evidence="4 6" id="KW-0450">Lipoyl</keyword>
<feature type="domain" description="Peripheral subunit-binding (PSBD)" evidence="9">
    <location>
        <begin position="96"/>
        <end position="133"/>
    </location>
</feature>
<dbReference type="Gene3D" id="3.30.559.10">
    <property type="entry name" value="Chloramphenicol acetyltransferase-like domain"/>
    <property type="match status" value="1"/>
</dbReference>
<proteinExistence type="inferred from homology"/>
<dbReference type="InterPro" id="IPR001078">
    <property type="entry name" value="2-oxoacid_DH_actylTfrase"/>
</dbReference>
<evidence type="ECO:0000256" key="5">
    <source>
        <dbReference type="ARBA" id="ARBA00023315"/>
    </source>
</evidence>
<dbReference type="RefSeq" id="WP_025357610.1">
    <property type="nucleotide sequence ID" value="NZ_BAAABQ010000008.1"/>
</dbReference>
<feature type="region of interest" description="Disordered" evidence="7">
    <location>
        <begin position="133"/>
        <end position="152"/>
    </location>
</feature>
<dbReference type="SUPFAM" id="SSF52777">
    <property type="entry name" value="CoA-dependent acyltransferases"/>
    <property type="match status" value="1"/>
</dbReference>
<dbReference type="Gene3D" id="4.10.320.10">
    <property type="entry name" value="E3-binding domain"/>
    <property type="match status" value="1"/>
</dbReference>
<sequence length="437" mass="46252">MADFLMPSLGADMDEGTLTQWLVKPGDTVRRGDVVAVIDTDKATVEVECFDSGVVERIMVPQGERVPVGTPLATITTEPAQLPQPAAPRPPCPPALASPPVREYAKQLGVDLASVSGTGRNGAITRADVRRAAPVVTPEPRGAPAAQVATPKAVEGGRTQVTPYARQLAKQLGVDLAALTSDSTGTPVRAAQVRAAATHQPSTSGEPTTQSPQEPDRLTAMRLATARLMARSKREIPHYYLSTEIDMTRVNALLRGRNLELPVEDRVLAAAALLKATAVTARRVPAFNGHWLDDQFAPGTAVHLGVAISLRGGGLIAPAIRSADELDLAELMRRLGDLVRRARSGRLRGTELTDATITVTNLGDLGVESVHGVIYPPQVALVGFGKLSERPCAVDGLLGVRSMVTATLSADHRATDGHTGARFLSTLNELLQRPEVL</sequence>
<evidence type="ECO:0000256" key="1">
    <source>
        <dbReference type="ARBA" id="ARBA00001938"/>
    </source>
</evidence>
<dbReference type="InterPro" id="IPR004167">
    <property type="entry name" value="PSBD"/>
</dbReference>
<gene>
    <name evidence="10" type="ORF">BC739_007773</name>
</gene>
<accession>A0ABR6BUC7</accession>
<evidence type="ECO:0000256" key="7">
    <source>
        <dbReference type="SAM" id="MobiDB-lite"/>
    </source>
</evidence>
<dbReference type="Gene3D" id="2.40.50.100">
    <property type="match status" value="1"/>
</dbReference>
<evidence type="ECO:0000313" key="11">
    <source>
        <dbReference type="Proteomes" id="UP000517916"/>
    </source>
</evidence>
<dbReference type="Pfam" id="PF02817">
    <property type="entry name" value="E3_binding"/>
    <property type="match status" value="1"/>
</dbReference>
<keyword evidence="3 6" id="KW-0808">Transferase</keyword>
<dbReference type="PANTHER" id="PTHR43178">
    <property type="entry name" value="DIHYDROLIPOAMIDE ACETYLTRANSFERASE COMPONENT OF PYRUVATE DEHYDROGENASE COMPLEX"/>
    <property type="match status" value="1"/>
</dbReference>
<dbReference type="InterPro" id="IPR036625">
    <property type="entry name" value="E3-bd_dom_sf"/>
</dbReference>
<feature type="region of interest" description="Disordered" evidence="7">
    <location>
        <begin position="193"/>
        <end position="217"/>
    </location>
</feature>
<evidence type="ECO:0000313" key="10">
    <source>
        <dbReference type="EMBL" id="MBA8930526.1"/>
    </source>
</evidence>
<feature type="compositionally biased region" description="Polar residues" evidence="7">
    <location>
        <begin position="199"/>
        <end position="213"/>
    </location>
</feature>
<comment type="caution">
    <text evidence="10">The sequence shown here is derived from an EMBL/GenBank/DDBJ whole genome shotgun (WGS) entry which is preliminary data.</text>
</comment>
<dbReference type="Pfam" id="PF00198">
    <property type="entry name" value="2-oxoacid_dh"/>
    <property type="match status" value="1"/>
</dbReference>
<organism evidence="10 11">
    <name type="scientific">Kutzneria viridogrisea</name>
    <dbReference type="NCBI Taxonomy" id="47990"/>
    <lineage>
        <taxon>Bacteria</taxon>
        <taxon>Bacillati</taxon>
        <taxon>Actinomycetota</taxon>
        <taxon>Actinomycetes</taxon>
        <taxon>Pseudonocardiales</taxon>
        <taxon>Pseudonocardiaceae</taxon>
        <taxon>Kutzneria</taxon>
    </lineage>
</organism>
<dbReference type="InterPro" id="IPR000089">
    <property type="entry name" value="Biotin_lipoyl"/>
</dbReference>
<dbReference type="EMBL" id="JACJID010000007">
    <property type="protein sequence ID" value="MBA8930526.1"/>
    <property type="molecule type" value="Genomic_DNA"/>
</dbReference>
<dbReference type="PROSITE" id="PS51826">
    <property type="entry name" value="PSBD"/>
    <property type="match status" value="1"/>
</dbReference>
<reference evidence="10 11" key="1">
    <citation type="submission" date="2020-08" db="EMBL/GenBank/DDBJ databases">
        <title>Genomic Encyclopedia of Archaeal and Bacterial Type Strains, Phase II (KMG-II): from individual species to whole genera.</title>
        <authorList>
            <person name="Goeker M."/>
        </authorList>
    </citation>
    <scope>NUCLEOTIDE SEQUENCE [LARGE SCALE GENOMIC DNA]</scope>
    <source>
        <strain evidence="10 11">DSM 43850</strain>
    </source>
</reference>
<feature type="domain" description="Lipoyl-binding" evidence="8">
    <location>
        <begin position="1"/>
        <end position="76"/>
    </location>
</feature>
<dbReference type="GO" id="GO:0004742">
    <property type="term" value="F:dihydrolipoyllysine-residue acetyltransferase activity"/>
    <property type="evidence" value="ECO:0007669"/>
    <property type="project" value="UniProtKB-EC"/>
</dbReference>
<dbReference type="InterPro" id="IPR011053">
    <property type="entry name" value="Single_hybrid_motif"/>
</dbReference>
<evidence type="ECO:0000259" key="8">
    <source>
        <dbReference type="PROSITE" id="PS50968"/>
    </source>
</evidence>
<dbReference type="InterPro" id="IPR050743">
    <property type="entry name" value="2-oxoacid_DH_E2_comp"/>
</dbReference>
<name>A0ABR6BUC7_9PSEU</name>
<dbReference type="Proteomes" id="UP000517916">
    <property type="component" value="Unassembled WGS sequence"/>
</dbReference>
<dbReference type="SUPFAM" id="SSF47005">
    <property type="entry name" value="Peripheral subunit-binding domain of 2-oxo acid dehydrogenase complex"/>
    <property type="match status" value="1"/>
</dbReference>
<dbReference type="PANTHER" id="PTHR43178:SF5">
    <property type="entry name" value="LIPOAMIDE ACYLTRANSFERASE COMPONENT OF BRANCHED-CHAIN ALPHA-KETO ACID DEHYDROGENASE COMPLEX, MITOCHONDRIAL"/>
    <property type="match status" value="1"/>
</dbReference>
<dbReference type="PROSITE" id="PS50968">
    <property type="entry name" value="BIOTINYL_LIPOYL"/>
    <property type="match status" value="1"/>
</dbReference>
<dbReference type="CDD" id="cd06849">
    <property type="entry name" value="lipoyl_domain"/>
    <property type="match status" value="1"/>
</dbReference>
<evidence type="ECO:0000256" key="6">
    <source>
        <dbReference type="RuleBase" id="RU003423"/>
    </source>
</evidence>
<protein>
    <recommendedName>
        <fullName evidence="6">Dihydrolipoamide acetyltransferase component of pyruvate dehydrogenase complex</fullName>
        <ecNumber evidence="6">2.3.1.-</ecNumber>
    </recommendedName>
</protein>
<dbReference type="SUPFAM" id="SSF51230">
    <property type="entry name" value="Single hybrid motif"/>
    <property type="match status" value="1"/>
</dbReference>
<comment type="cofactor">
    <cofactor evidence="1 6">
        <name>(R)-lipoate</name>
        <dbReference type="ChEBI" id="CHEBI:83088"/>
    </cofactor>
</comment>
<evidence type="ECO:0000259" key="9">
    <source>
        <dbReference type="PROSITE" id="PS51826"/>
    </source>
</evidence>
<dbReference type="EC" id="2.3.1.-" evidence="6"/>
<keyword evidence="10" id="KW-0670">Pyruvate</keyword>
<evidence type="ECO:0000256" key="3">
    <source>
        <dbReference type="ARBA" id="ARBA00022679"/>
    </source>
</evidence>
<comment type="similarity">
    <text evidence="2 6">Belongs to the 2-oxoacid dehydrogenase family.</text>
</comment>
<evidence type="ECO:0000256" key="4">
    <source>
        <dbReference type="ARBA" id="ARBA00022823"/>
    </source>
</evidence>
<dbReference type="Pfam" id="PF00364">
    <property type="entry name" value="Biotin_lipoyl"/>
    <property type="match status" value="1"/>
</dbReference>
<keyword evidence="11" id="KW-1185">Reference proteome</keyword>